<keyword evidence="2" id="KW-0812">Transmembrane</keyword>
<keyword evidence="2" id="KW-1133">Transmembrane helix</keyword>
<name>A0A136J2I4_9PEZI</name>
<feature type="region of interest" description="Disordered" evidence="1">
    <location>
        <begin position="192"/>
        <end position="258"/>
    </location>
</feature>
<feature type="compositionally biased region" description="Low complexity" evidence="1">
    <location>
        <begin position="226"/>
        <end position="244"/>
    </location>
</feature>
<keyword evidence="2" id="KW-0472">Membrane</keyword>
<protein>
    <submittedName>
        <fullName evidence="3">Uncharacterized protein</fullName>
    </submittedName>
</protein>
<dbReference type="InParanoid" id="A0A136J2I4"/>
<evidence type="ECO:0000313" key="4">
    <source>
        <dbReference type="Proteomes" id="UP000070501"/>
    </source>
</evidence>
<dbReference type="EMBL" id="KQ964250">
    <property type="protein sequence ID" value="KXJ91289.1"/>
    <property type="molecule type" value="Genomic_DNA"/>
</dbReference>
<dbReference type="OrthoDB" id="5211263at2759"/>
<reference evidence="4" key="1">
    <citation type="submission" date="2016-02" db="EMBL/GenBank/DDBJ databases">
        <title>Draft genome sequence of Microdochium bolleyi, a fungal endophyte of beachgrass.</title>
        <authorList>
            <consortium name="DOE Joint Genome Institute"/>
            <person name="David A.S."/>
            <person name="May G."/>
            <person name="Haridas S."/>
            <person name="Lim J."/>
            <person name="Wang M."/>
            <person name="Labutti K."/>
            <person name="Lipzen A."/>
            <person name="Barry K."/>
            <person name="Grigoriev I.V."/>
        </authorList>
    </citation>
    <scope>NUCLEOTIDE SEQUENCE [LARGE SCALE GENOMIC DNA]</scope>
    <source>
        <strain evidence="4">J235TASD1</strain>
    </source>
</reference>
<gene>
    <name evidence="3" type="ORF">Micbo1qcDRAFT_195416</name>
</gene>
<organism evidence="3 4">
    <name type="scientific">Microdochium bolleyi</name>
    <dbReference type="NCBI Taxonomy" id="196109"/>
    <lineage>
        <taxon>Eukaryota</taxon>
        <taxon>Fungi</taxon>
        <taxon>Dikarya</taxon>
        <taxon>Ascomycota</taxon>
        <taxon>Pezizomycotina</taxon>
        <taxon>Sordariomycetes</taxon>
        <taxon>Xylariomycetidae</taxon>
        <taxon>Xylariales</taxon>
        <taxon>Microdochiaceae</taxon>
        <taxon>Microdochium</taxon>
    </lineage>
</organism>
<evidence type="ECO:0000313" key="3">
    <source>
        <dbReference type="EMBL" id="KXJ91289.1"/>
    </source>
</evidence>
<dbReference type="AlphaFoldDB" id="A0A136J2I4"/>
<accession>A0A136J2I4</accession>
<sequence length="258" mass="27742">MQKFDYHWRKAINVPAWVVHFLVCIIYIGISAWAIAVTQQLKGRVGSDVAKALAAGAGINIGIALLTIIFDIVEIVLTKKGTMKPAVYLSFACIKTLIWLILFVLACLSLAAAGILLTLAVAATSLMQLVYGSIVVHRHRKGTLVRGGKYAPAVTGHVEGNLYNPGNHGQAQQTQGFENLSTVPAPTGAYGQQGYGQTPYASTEYKSPVPSPQPSQQYGAYAPPNQGHGHYAPQQQPQQQYYSGAPPPAGSYEMGQYR</sequence>
<dbReference type="Proteomes" id="UP000070501">
    <property type="component" value="Unassembled WGS sequence"/>
</dbReference>
<evidence type="ECO:0000256" key="2">
    <source>
        <dbReference type="SAM" id="Phobius"/>
    </source>
</evidence>
<proteinExistence type="predicted"/>
<feature type="compositionally biased region" description="Low complexity" evidence="1">
    <location>
        <begin position="192"/>
        <end position="201"/>
    </location>
</feature>
<evidence type="ECO:0000256" key="1">
    <source>
        <dbReference type="SAM" id="MobiDB-lite"/>
    </source>
</evidence>
<keyword evidence="4" id="KW-1185">Reference proteome</keyword>
<feature type="transmembrane region" description="Helical" evidence="2">
    <location>
        <begin position="12"/>
        <end position="37"/>
    </location>
</feature>
<feature type="transmembrane region" description="Helical" evidence="2">
    <location>
        <begin position="49"/>
        <end position="73"/>
    </location>
</feature>